<organism evidence="2 3">
    <name type="scientific">Leptothoe kymatousa TAU-MAC 1615</name>
    <dbReference type="NCBI Taxonomy" id="2364775"/>
    <lineage>
        <taxon>Bacteria</taxon>
        <taxon>Bacillati</taxon>
        <taxon>Cyanobacteriota</taxon>
        <taxon>Cyanophyceae</taxon>
        <taxon>Nodosilineales</taxon>
        <taxon>Cymatolegaceae</taxon>
        <taxon>Leptothoe</taxon>
        <taxon>Leptothoe kymatousa</taxon>
    </lineage>
</organism>
<gene>
    <name evidence="2" type="ORF">IXB28_09055</name>
</gene>
<sequence>MAIVDLDDEEARFELLSAYVDNEVTAQERQLVGQWLRDEPAMQEMYQQLLMLRQAIRTAPVPPPPPLEVPTPPNAWQRALSSGVRWTLVCTTAIALFSGFSQLRSPQGRQNVYEAWQWLKSLPQETLWEFASTVKELPSNNSVP</sequence>
<dbReference type="PROSITE" id="PS50804">
    <property type="entry name" value="SCAN_BOX"/>
    <property type="match status" value="1"/>
</dbReference>
<dbReference type="InterPro" id="IPR003309">
    <property type="entry name" value="SCAN_dom"/>
</dbReference>
<comment type="caution">
    <text evidence="2">The sequence shown here is derived from an EMBL/GenBank/DDBJ whole genome shotgun (WGS) entry which is preliminary data.</text>
</comment>
<name>A0ABS5Y3H2_9CYAN</name>
<evidence type="ECO:0000313" key="3">
    <source>
        <dbReference type="Proteomes" id="UP001196661"/>
    </source>
</evidence>
<evidence type="ECO:0000313" key="2">
    <source>
        <dbReference type="EMBL" id="MBT9312351.1"/>
    </source>
</evidence>
<dbReference type="RefSeq" id="WP_215618243.1">
    <property type="nucleotide sequence ID" value="NZ_JADOER010000007.1"/>
</dbReference>
<protein>
    <recommendedName>
        <fullName evidence="1">SCAN box domain-containing protein</fullName>
    </recommendedName>
</protein>
<proteinExistence type="predicted"/>
<dbReference type="EMBL" id="JADOER010000007">
    <property type="protein sequence ID" value="MBT9312351.1"/>
    <property type="molecule type" value="Genomic_DNA"/>
</dbReference>
<accession>A0ABS5Y3H2</accession>
<feature type="domain" description="SCAN box" evidence="1">
    <location>
        <begin position="23"/>
        <end position="60"/>
    </location>
</feature>
<reference evidence="2 3" key="1">
    <citation type="journal article" date="2021" name="Mar. Drugs">
        <title>Genome Reduction and Secondary Metabolism of the Marine Sponge-Associated Cyanobacterium Leptothoe.</title>
        <authorList>
            <person name="Konstantinou D."/>
            <person name="Popin R.V."/>
            <person name="Fewer D.P."/>
            <person name="Sivonen K."/>
            <person name="Gkelis S."/>
        </authorList>
    </citation>
    <scope>NUCLEOTIDE SEQUENCE [LARGE SCALE GENOMIC DNA]</scope>
    <source>
        <strain evidence="2 3">TAU-MAC 1615</strain>
    </source>
</reference>
<keyword evidence="3" id="KW-1185">Reference proteome</keyword>
<dbReference type="Proteomes" id="UP001196661">
    <property type="component" value="Unassembled WGS sequence"/>
</dbReference>
<evidence type="ECO:0000259" key="1">
    <source>
        <dbReference type="PROSITE" id="PS50804"/>
    </source>
</evidence>